<evidence type="ECO:0000313" key="4">
    <source>
        <dbReference type="Proteomes" id="UP001475781"/>
    </source>
</evidence>
<protein>
    <submittedName>
        <fullName evidence="3">Glycosyltransferase family 4 protein</fullName>
    </submittedName>
</protein>
<evidence type="ECO:0000259" key="1">
    <source>
        <dbReference type="Pfam" id="PF00534"/>
    </source>
</evidence>
<keyword evidence="4" id="KW-1185">Reference proteome</keyword>
<dbReference type="PANTHER" id="PTHR45947">
    <property type="entry name" value="SULFOQUINOVOSYL TRANSFERASE SQD2"/>
    <property type="match status" value="1"/>
</dbReference>
<feature type="domain" description="Glycosyl transferase family 1" evidence="1">
    <location>
        <begin position="228"/>
        <end position="377"/>
    </location>
</feature>
<dbReference type="EMBL" id="CP101118">
    <property type="protein sequence ID" value="WZF89302.1"/>
    <property type="molecule type" value="Genomic_DNA"/>
</dbReference>
<dbReference type="CDD" id="cd03801">
    <property type="entry name" value="GT4_PimA-like"/>
    <property type="match status" value="1"/>
</dbReference>
<dbReference type="InterPro" id="IPR028098">
    <property type="entry name" value="Glyco_trans_4-like_N"/>
</dbReference>
<evidence type="ECO:0000259" key="2">
    <source>
        <dbReference type="Pfam" id="PF13439"/>
    </source>
</evidence>
<sequence length="419" mass="46836">MRLCMVTTFYPPYNFGGDGIFVRELALSLARLGHYVRVIHCEDAYRLGANPGDPGLPQRYDDQGVDVCRLKSSMGPLSPLLTQQLGHPALKTRALAELLEDDFDVINYHNISLIGGPAILSLGNALVKLYTLHEHWLVCATHIFWKNGARRCDSRQCLQCCLRSGIPPQIWRYTGLTKRHLEKIDCLIAPSQFTADQHQQLYPGVPIRIIPLYSRLEPSQEIISTWSDQGPPRFVYSGRITASKGVESLLETFTALEDYQLILAGEGDALSRLKERFAQYPNIHFAGRLDETALIQLYSNATALLFPSLAPETFGLTAVEAMACGTPAIVRDAGGCAEIIETTGAGFVYRQDNELPALLHRIVREPGLRQQLSELAQSASRKLYTRQRYLDDYLAVIDELRRSRPTAGEQPSRTLQSHN</sequence>
<gene>
    <name evidence="3" type="ORF">NLK58_03555</name>
</gene>
<reference evidence="3 4" key="1">
    <citation type="submission" date="2022-07" db="EMBL/GenBank/DDBJ databases">
        <title>A copper resistant bacterium isolated from sediment samples of deep sea hydrothermal areas.</title>
        <authorList>
            <person name="Zeng X."/>
        </authorList>
    </citation>
    <scope>NUCLEOTIDE SEQUENCE [LARGE SCALE GENOMIC DNA]</scope>
    <source>
        <strain evidence="4">CuT 6</strain>
    </source>
</reference>
<organism evidence="3 4">
    <name type="scientific">Marinobacter metalliresistant</name>
    <dbReference type="NCBI Taxonomy" id="2961995"/>
    <lineage>
        <taxon>Bacteria</taxon>
        <taxon>Pseudomonadati</taxon>
        <taxon>Pseudomonadota</taxon>
        <taxon>Gammaproteobacteria</taxon>
        <taxon>Pseudomonadales</taxon>
        <taxon>Marinobacteraceae</taxon>
        <taxon>Marinobacter</taxon>
    </lineage>
</organism>
<dbReference type="Pfam" id="PF00534">
    <property type="entry name" value="Glycos_transf_1"/>
    <property type="match status" value="1"/>
</dbReference>
<evidence type="ECO:0000313" key="3">
    <source>
        <dbReference type="EMBL" id="WZF89302.1"/>
    </source>
</evidence>
<proteinExistence type="predicted"/>
<accession>A0ABZ2W3Z9</accession>
<dbReference type="Proteomes" id="UP001475781">
    <property type="component" value="Chromosome"/>
</dbReference>
<feature type="domain" description="Glycosyltransferase subfamily 4-like N-terminal" evidence="2">
    <location>
        <begin position="16"/>
        <end position="211"/>
    </location>
</feature>
<dbReference type="Gene3D" id="3.40.50.2000">
    <property type="entry name" value="Glycogen Phosphorylase B"/>
    <property type="match status" value="2"/>
</dbReference>
<dbReference type="PANTHER" id="PTHR45947:SF13">
    <property type="entry name" value="TRANSFERASE"/>
    <property type="match status" value="1"/>
</dbReference>
<dbReference type="SUPFAM" id="SSF53756">
    <property type="entry name" value="UDP-Glycosyltransferase/glycogen phosphorylase"/>
    <property type="match status" value="1"/>
</dbReference>
<dbReference type="Pfam" id="PF13439">
    <property type="entry name" value="Glyco_transf_4"/>
    <property type="match status" value="1"/>
</dbReference>
<dbReference type="InterPro" id="IPR001296">
    <property type="entry name" value="Glyco_trans_1"/>
</dbReference>
<name>A0ABZ2W3Z9_9GAMM</name>
<dbReference type="RefSeq" id="WP_341582071.1">
    <property type="nucleotide sequence ID" value="NZ_CP101118.1"/>
</dbReference>
<dbReference type="InterPro" id="IPR050194">
    <property type="entry name" value="Glycosyltransferase_grp1"/>
</dbReference>